<dbReference type="Gene3D" id="1.20.120.450">
    <property type="entry name" value="dinb family like domain"/>
    <property type="match status" value="1"/>
</dbReference>
<evidence type="ECO:0000313" key="4">
    <source>
        <dbReference type="Proteomes" id="UP001634747"/>
    </source>
</evidence>
<evidence type="ECO:0000256" key="2">
    <source>
        <dbReference type="ARBA" id="ARBA00022723"/>
    </source>
</evidence>
<gene>
    <name evidence="3" type="ORF">ACK2TP_00975</name>
</gene>
<dbReference type="RefSeq" id="WP_263414109.1">
    <property type="nucleotide sequence ID" value="NZ_BAABBH010000001.1"/>
</dbReference>
<sequence>MTALTVDELLAWLDQTSNGWRGLVQRHPEVLAFPCSTRETQNVAELLQHIVAVELRYAERLRDLSETSYDQIAFDTADAIFTTHARTMDLLQPLLQRDAEFWDGTIEFMTRSAGQMRARRRAILVHLAMHAIRHYAQLATLVREHGVAPGWQMDYLFAVAEPA</sequence>
<accession>A0ABW9KFI6</accession>
<reference evidence="3 4" key="1">
    <citation type="submission" date="2024-12" db="EMBL/GenBank/DDBJ databases">
        <authorList>
            <person name="Lee Y."/>
        </authorList>
    </citation>
    <scope>NUCLEOTIDE SEQUENCE [LARGE SCALE GENOMIC DNA]</scope>
    <source>
        <strain evidence="3 4">03SUJ4</strain>
    </source>
</reference>
<evidence type="ECO:0000256" key="1">
    <source>
        <dbReference type="ARBA" id="ARBA00008635"/>
    </source>
</evidence>
<keyword evidence="2" id="KW-0479">Metal-binding</keyword>
<comment type="caution">
    <text evidence="3">The sequence shown here is derived from an EMBL/GenBank/DDBJ whole genome shotgun (WGS) entry which is preliminary data.</text>
</comment>
<dbReference type="SUPFAM" id="SSF109854">
    <property type="entry name" value="DinB/YfiT-like putative metalloenzymes"/>
    <property type="match status" value="1"/>
</dbReference>
<proteinExistence type="inferred from homology"/>
<keyword evidence="4" id="KW-1185">Reference proteome</keyword>
<protein>
    <submittedName>
        <fullName evidence="3">DinB family protein</fullName>
    </submittedName>
</protein>
<comment type="similarity">
    <text evidence="1">Belongs to the DinB family.</text>
</comment>
<dbReference type="Proteomes" id="UP001634747">
    <property type="component" value="Unassembled WGS sequence"/>
</dbReference>
<dbReference type="Pfam" id="PF05163">
    <property type="entry name" value="DinB"/>
    <property type="match status" value="1"/>
</dbReference>
<organism evidence="3 4">
    <name type="scientific">Terriglobus aquaticus</name>
    <dbReference type="NCBI Taxonomy" id="940139"/>
    <lineage>
        <taxon>Bacteria</taxon>
        <taxon>Pseudomonadati</taxon>
        <taxon>Acidobacteriota</taxon>
        <taxon>Terriglobia</taxon>
        <taxon>Terriglobales</taxon>
        <taxon>Acidobacteriaceae</taxon>
        <taxon>Terriglobus</taxon>
    </lineage>
</organism>
<dbReference type="InterPro" id="IPR034660">
    <property type="entry name" value="DinB/YfiT-like"/>
</dbReference>
<evidence type="ECO:0000313" key="3">
    <source>
        <dbReference type="EMBL" id="MFN2974324.1"/>
    </source>
</evidence>
<name>A0ABW9KFI6_9BACT</name>
<dbReference type="InterPro" id="IPR007837">
    <property type="entry name" value="DinB"/>
</dbReference>
<dbReference type="EMBL" id="JBJYXY010000001">
    <property type="protein sequence ID" value="MFN2974324.1"/>
    <property type="molecule type" value="Genomic_DNA"/>
</dbReference>